<protein>
    <recommendedName>
        <fullName evidence="4">DUF2497 domain-containing protein</fullName>
    </recommendedName>
</protein>
<comment type="caution">
    <text evidence="2">The sequence shown here is derived from an EMBL/GenBank/DDBJ whole genome shotgun (WGS) entry which is preliminary data.</text>
</comment>
<dbReference type="Proteomes" id="UP001596056">
    <property type="component" value="Unassembled WGS sequence"/>
</dbReference>
<organism evidence="2 3">
    <name type="scientific">Rubellimicrobium aerolatum</name>
    <dbReference type="NCBI Taxonomy" id="490979"/>
    <lineage>
        <taxon>Bacteria</taxon>
        <taxon>Pseudomonadati</taxon>
        <taxon>Pseudomonadota</taxon>
        <taxon>Alphaproteobacteria</taxon>
        <taxon>Rhodobacterales</taxon>
        <taxon>Roseobacteraceae</taxon>
        <taxon>Rubellimicrobium</taxon>
    </lineage>
</organism>
<evidence type="ECO:0008006" key="4">
    <source>
        <dbReference type="Google" id="ProtNLM"/>
    </source>
</evidence>
<dbReference type="EMBL" id="JBHSNA010000006">
    <property type="protein sequence ID" value="MFC5566503.1"/>
    <property type="molecule type" value="Genomic_DNA"/>
</dbReference>
<evidence type="ECO:0000313" key="3">
    <source>
        <dbReference type="Proteomes" id="UP001596056"/>
    </source>
</evidence>
<feature type="compositionally biased region" description="Pro residues" evidence="1">
    <location>
        <begin position="104"/>
        <end position="135"/>
    </location>
</feature>
<gene>
    <name evidence="2" type="ORF">ACFPOC_08725</name>
</gene>
<keyword evidence="3" id="KW-1185">Reference proteome</keyword>
<feature type="region of interest" description="Disordered" evidence="1">
    <location>
        <begin position="1"/>
        <end position="137"/>
    </location>
</feature>
<sequence length="193" mass="19808">MANPPKTPGEPFPLALRRPREEGRAAPMGRLVLTPSLRVREPADPDPTASLPEASPPPRPTTPAIEPVLVPTGSIPAPATPDEAVAGPIPDPSAIPPSAASAPDPAPPELPPAAAPPIPAPAEAPAPRPPEPVPLPLAGLDEAALRALVAEVVSEELRGETGARVTRNLRKLVRQEVLQALAMRAAARPPGQT</sequence>
<reference evidence="3" key="1">
    <citation type="journal article" date="2019" name="Int. J. Syst. Evol. Microbiol.">
        <title>The Global Catalogue of Microorganisms (GCM) 10K type strain sequencing project: providing services to taxonomists for standard genome sequencing and annotation.</title>
        <authorList>
            <consortium name="The Broad Institute Genomics Platform"/>
            <consortium name="The Broad Institute Genome Sequencing Center for Infectious Disease"/>
            <person name="Wu L."/>
            <person name="Ma J."/>
        </authorList>
    </citation>
    <scope>NUCLEOTIDE SEQUENCE [LARGE SCALE GENOMIC DNA]</scope>
    <source>
        <strain evidence="3">KACC 11588</strain>
    </source>
</reference>
<dbReference type="RefSeq" id="WP_209840514.1">
    <property type="nucleotide sequence ID" value="NZ_JAGGJP010000008.1"/>
</dbReference>
<accession>A0ABW0SC22</accession>
<proteinExistence type="predicted"/>
<dbReference type="PRINTS" id="PR01217">
    <property type="entry name" value="PRICHEXTENSN"/>
</dbReference>
<feature type="compositionally biased region" description="Pro residues" evidence="1">
    <location>
        <begin position="1"/>
        <end position="11"/>
    </location>
</feature>
<name>A0ABW0SC22_9RHOB</name>
<evidence type="ECO:0000313" key="2">
    <source>
        <dbReference type="EMBL" id="MFC5566503.1"/>
    </source>
</evidence>
<evidence type="ECO:0000256" key="1">
    <source>
        <dbReference type="SAM" id="MobiDB-lite"/>
    </source>
</evidence>